<dbReference type="SUPFAM" id="SSF53850">
    <property type="entry name" value="Periplasmic binding protein-like II"/>
    <property type="match status" value="1"/>
</dbReference>
<keyword evidence="2" id="KW-0805">Transcription regulation</keyword>
<comment type="caution">
    <text evidence="6">The sequence shown here is derived from an EMBL/GenBank/DDBJ whole genome shotgun (WGS) entry which is preliminary data.</text>
</comment>
<dbReference type="PROSITE" id="PS50931">
    <property type="entry name" value="HTH_LYSR"/>
    <property type="match status" value="1"/>
</dbReference>
<dbReference type="AlphaFoldDB" id="A0A0F0K8T2"/>
<evidence type="ECO:0000256" key="4">
    <source>
        <dbReference type="ARBA" id="ARBA00023163"/>
    </source>
</evidence>
<evidence type="ECO:0000313" key="7">
    <source>
        <dbReference type="Proteomes" id="UP000033448"/>
    </source>
</evidence>
<dbReference type="CDD" id="cd05466">
    <property type="entry name" value="PBP2_LTTR_substrate"/>
    <property type="match status" value="1"/>
</dbReference>
<dbReference type="OrthoDB" id="3636008at2"/>
<dbReference type="GO" id="GO:0032993">
    <property type="term" value="C:protein-DNA complex"/>
    <property type="evidence" value="ECO:0007669"/>
    <property type="project" value="TreeGrafter"/>
</dbReference>
<organism evidence="6 7">
    <name type="scientific">Microbacterium azadirachtae</name>
    <dbReference type="NCBI Taxonomy" id="582680"/>
    <lineage>
        <taxon>Bacteria</taxon>
        <taxon>Bacillati</taxon>
        <taxon>Actinomycetota</taxon>
        <taxon>Actinomycetes</taxon>
        <taxon>Micrococcales</taxon>
        <taxon>Microbacteriaceae</taxon>
        <taxon>Microbacterium</taxon>
    </lineage>
</organism>
<keyword evidence="3" id="KW-0238">DNA-binding</keyword>
<dbReference type="SUPFAM" id="SSF46785">
    <property type="entry name" value="Winged helix' DNA-binding domain"/>
    <property type="match status" value="1"/>
</dbReference>
<dbReference type="EMBL" id="JYIT01000086">
    <property type="protein sequence ID" value="KJL17318.1"/>
    <property type="molecule type" value="Genomic_DNA"/>
</dbReference>
<dbReference type="FunFam" id="1.10.10.10:FF:000001">
    <property type="entry name" value="LysR family transcriptional regulator"/>
    <property type="match status" value="1"/>
</dbReference>
<evidence type="ECO:0000256" key="2">
    <source>
        <dbReference type="ARBA" id="ARBA00023015"/>
    </source>
</evidence>
<accession>A0A0F0K8T2</accession>
<dbReference type="Proteomes" id="UP000033448">
    <property type="component" value="Unassembled WGS sequence"/>
</dbReference>
<feature type="domain" description="HTH lysR-type" evidence="5">
    <location>
        <begin position="1"/>
        <end position="58"/>
    </location>
</feature>
<dbReference type="InterPro" id="IPR005119">
    <property type="entry name" value="LysR_subst-bd"/>
</dbReference>
<dbReference type="Gene3D" id="3.40.190.10">
    <property type="entry name" value="Periplasmic binding protein-like II"/>
    <property type="match status" value="2"/>
</dbReference>
<dbReference type="PANTHER" id="PTHR30346:SF28">
    <property type="entry name" value="HTH-TYPE TRANSCRIPTIONAL REGULATOR CYNR"/>
    <property type="match status" value="1"/>
</dbReference>
<dbReference type="Pfam" id="PF03466">
    <property type="entry name" value="LysR_substrate"/>
    <property type="match status" value="1"/>
</dbReference>
<dbReference type="Gene3D" id="1.10.10.10">
    <property type="entry name" value="Winged helix-like DNA-binding domain superfamily/Winged helix DNA-binding domain"/>
    <property type="match status" value="1"/>
</dbReference>
<dbReference type="RefSeq" id="WP_045252213.1">
    <property type="nucleotide sequence ID" value="NZ_JYIT01000086.1"/>
</dbReference>
<dbReference type="PANTHER" id="PTHR30346">
    <property type="entry name" value="TRANSCRIPTIONAL DUAL REGULATOR HCAR-RELATED"/>
    <property type="match status" value="1"/>
</dbReference>
<dbReference type="InterPro" id="IPR036388">
    <property type="entry name" value="WH-like_DNA-bd_sf"/>
</dbReference>
<gene>
    <name evidence="6" type="primary">oxyR</name>
    <name evidence="6" type="ORF">RL72_03561</name>
</gene>
<dbReference type="GO" id="GO:0003677">
    <property type="term" value="F:DNA binding"/>
    <property type="evidence" value="ECO:0007669"/>
    <property type="project" value="UniProtKB-KW"/>
</dbReference>
<name>A0A0F0K8T2_9MICO</name>
<dbReference type="PATRIC" id="fig|582680.7.peg.3620"/>
<evidence type="ECO:0000259" key="5">
    <source>
        <dbReference type="PROSITE" id="PS50931"/>
    </source>
</evidence>
<evidence type="ECO:0000256" key="3">
    <source>
        <dbReference type="ARBA" id="ARBA00023125"/>
    </source>
</evidence>
<evidence type="ECO:0000256" key="1">
    <source>
        <dbReference type="ARBA" id="ARBA00009437"/>
    </source>
</evidence>
<sequence length="307" mass="32524">MDIVTLTAFLAVVRHGHFGHAAAELGVSVSAVTKRVQRLEAELGIPLLERDSGGVLGLTPAGRRFLQFAPRVLEAVQTAQLAVAAEPAERLRVAVPAGVDAVAPLLPAALATLELALSHAHPGVGVVLVPTLFDRLDPDLVAGRVDAVLTFGVSETEGIVSTRLGELRRVGLVPAGHPFARRRSVPVAEFARQPLLYSPELPASYMDPFVLADVRPLADAVLVRLPASRTSDVAGQLLTGRGITVIPAALAGALPPALRRVELDGVPACGYQMHHRAEDVRPELLAMVRLFSDFTETITRAAEPAWP</sequence>
<dbReference type="InterPro" id="IPR000847">
    <property type="entry name" value="LysR_HTH_N"/>
</dbReference>
<keyword evidence="4" id="KW-0804">Transcription</keyword>
<dbReference type="InterPro" id="IPR036390">
    <property type="entry name" value="WH_DNA-bd_sf"/>
</dbReference>
<comment type="similarity">
    <text evidence="1">Belongs to the LysR transcriptional regulatory family.</text>
</comment>
<dbReference type="Pfam" id="PF00126">
    <property type="entry name" value="HTH_1"/>
    <property type="match status" value="1"/>
</dbReference>
<keyword evidence="7" id="KW-1185">Reference proteome</keyword>
<proteinExistence type="inferred from homology"/>
<protein>
    <submittedName>
        <fullName evidence="6">Hydrogen peroxide-inducible genes activator</fullName>
    </submittedName>
</protein>
<evidence type="ECO:0000313" key="6">
    <source>
        <dbReference type="EMBL" id="KJL17318.1"/>
    </source>
</evidence>
<reference evidence="6 7" key="1">
    <citation type="submission" date="2015-02" db="EMBL/GenBank/DDBJ databases">
        <title>Draft genome sequences of ten Microbacterium spp. with emphasis on heavy metal contaminated environments.</title>
        <authorList>
            <person name="Corretto E."/>
        </authorList>
    </citation>
    <scope>NUCLEOTIDE SEQUENCE [LARGE SCALE GENOMIC DNA]</scope>
    <source>
        <strain evidence="6 7">DSM 23848</strain>
    </source>
</reference>
<dbReference type="GO" id="GO:0003700">
    <property type="term" value="F:DNA-binding transcription factor activity"/>
    <property type="evidence" value="ECO:0007669"/>
    <property type="project" value="InterPro"/>
</dbReference>